<feature type="coiled-coil region" evidence="1">
    <location>
        <begin position="333"/>
        <end position="471"/>
    </location>
</feature>
<feature type="compositionally biased region" description="Polar residues" evidence="2">
    <location>
        <begin position="1543"/>
        <end position="1558"/>
    </location>
</feature>
<feature type="coiled-coil region" evidence="1">
    <location>
        <begin position="1113"/>
        <end position="1253"/>
    </location>
</feature>
<dbReference type="EMBL" id="UZAN01042504">
    <property type="protein sequence ID" value="VDP76081.1"/>
    <property type="molecule type" value="Genomic_DNA"/>
</dbReference>
<evidence type="ECO:0000313" key="3">
    <source>
        <dbReference type="EMBL" id="VDP76081.1"/>
    </source>
</evidence>
<feature type="coiled-coil region" evidence="1">
    <location>
        <begin position="123"/>
        <end position="168"/>
    </location>
</feature>
<feature type="coiled-coil region" evidence="1">
    <location>
        <begin position="208"/>
        <end position="242"/>
    </location>
</feature>
<sequence length="1619" mass="184263">MGISYDCLSIQVQSGLTYSSANSNNNSHQGRARTSSINSVNSQLSCSASVDADASNSNVSIVVAPERGAAIYSASGSFRVADESYKDSDAASITSSIFHSEAQSIDIQSRFQQLHRLARGYKEKNKQRERDQMKEQIETNQIKSMRRIDELQDQLELDKKAKQDVEVNYTLMLSEKDELIRVLRQQVTLLKEGKDLPEELKAVIEAGHAREEERKRSIAVQNQELKNKVSDLETQLQLTTVQLEEHVVKQNELRQCVLNCEKLKAQATKDASDITELRRQLTDTKLANTALEEQVHGLKERLTSMVNSTPAAASPVRTAEKSEDAAQSIADQLNDLRTMLETEQAARNKVEEELVHERQDAQDKLSLIEQLRLTINQCAVRTSDESTELKRIKEALEERERIFAELSATLERERDEQKKLASSLAEAERRVVDLSEKAELVSDLQNRVNELAIVEQECETLRQNVVEMEQLEVYLQNQVSRLKQVAVGVFPPDGSDPDVVTSSTSVVLDSTQDTTEPGVISLRQGIEQLISLVDRFECELAQRDKREIAEHQRETELALTISQIEETHLLQKRELEDQYKWEKSVLEDEIRQKTEQIQQLQTQLDQLRSDSEQVRVQLVTLQARLDEAGRHDQKEQETANRLMEVQTELEHQVSKWKAQCEELEIKHEQLTLNHSHLETNRNQLAERLAQTVTQVEQLKAELAAAQQTNADNKDSHRTTTLPQLFHLKQSVQSVKQVVDDLRAEYTGFRQATLNQAALETQRIVDKVQSSWSALLDSSKSTSQSSDENQRLQNETAILRERLVTLELDRERTNTQYMLLKEQAEQTTEEMERLRNDYMQLTESHQSTNGELATAHAELSRLSQTLQIERDQFSRDRDEFERSASAQQTQLAEVGKRVEELEQDRASQTVLSEQLSSEQARVKQLESELISACLNAESAHQALLELEARVGIMLDQRTADEEKWDHLNDEIQEITQRLTTSESHVQRLMGEESARLSEHQARFDAAKQEVSRLQASSNQITTELLEQQAVTKTVSNHLLNLIHANALECVTRMERASTRLQSAAAPSDSPEFEQLLAVKQCASEIIQEIKCLSTNEQLLPVTENSPLSVLLDRFEKELHNVSELEMRVEQLVKEADQQQIRSTEQAQLEISRLSERCNRSNEIEQELQKRVSQLTAELDLLRNAEQNKDDALASVESKLEATRQRLCDAEKQLQETQAVREQNEGRLEETATQLAQLEAKLVEMCNVKESISAELAAKQSELDTVVAARTEEVEQLRLEYERKLDGQLHEANEEQVKVNQSHETQLKTMQETMKNKEKQWKQQVKDLKTRLKQVLQESETLRKASVASASKEQEVFAQLHETEVQLSQKQSDCDQLKQKVQDLENRAAELEKTLEKVQTEAQSHAPTMIDDVREQYQKETEALKAEHALHTQDMQAEYQFQLREREMELRTQFEQQMADAADESERAKSKLLEERDQLKKAVDTAKQEIDALQARITSLESSINTSTAENQHPDAVSESVSGDDAAELLRLRDQVAELTARLEAQSNSSDHPRASSRTSFGDRFSEGLTVQTEHITPTEAGVRLAVHPPVAHEPIVPAKSSSWVEQLRNQILQAESIDSL</sequence>
<dbReference type="WBParaSite" id="ECPE_0000564301-mRNA-1">
    <property type="protein sequence ID" value="ECPE_0000564301-mRNA-1"/>
    <property type="gene ID" value="ECPE_0000564301"/>
</dbReference>
<feature type="coiled-coil region" evidence="1">
    <location>
        <begin position="274"/>
        <end position="301"/>
    </location>
</feature>
<evidence type="ECO:0000256" key="2">
    <source>
        <dbReference type="SAM" id="MobiDB-lite"/>
    </source>
</evidence>
<accession>A0A183AF95</accession>
<feature type="region of interest" description="Disordered" evidence="2">
    <location>
        <begin position="1502"/>
        <end position="1521"/>
    </location>
</feature>
<dbReference type="PANTHER" id="PTHR19327:SF0">
    <property type="entry name" value="GOLGIN SUBFAMILY A MEMBER 4"/>
    <property type="match status" value="1"/>
</dbReference>
<feature type="region of interest" description="Disordered" evidence="2">
    <location>
        <begin position="1541"/>
        <end position="1562"/>
    </location>
</feature>
<evidence type="ECO:0000313" key="4">
    <source>
        <dbReference type="Proteomes" id="UP000272942"/>
    </source>
</evidence>
<dbReference type="PANTHER" id="PTHR19327">
    <property type="entry name" value="GOLGIN"/>
    <property type="match status" value="1"/>
</dbReference>
<keyword evidence="1" id="KW-0175">Coiled coil</keyword>
<evidence type="ECO:0000313" key="5">
    <source>
        <dbReference type="WBParaSite" id="ECPE_0000564301-mRNA-1"/>
    </source>
</evidence>
<name>A0A183AF95_9TREM</name>
<keyword evidence="4" id="KW-1185">Reference proteome</keyword>
<evidence type="ECO:0000256" key="1">
    <source>
        <dbReference type="SAM" id="Coils"/>
    </source>
</evidence>
<gene>
    <name evidence="3" type="ORF">ECPE_LOCUS5630</name>
</gene>
<reference evidence="5" key="1">
    <citation type="submission" date="2016-06" db="UniProtKB">
        <authorList>
            <consortium name="WormBaseParasite"/>
        </authorList>
    </citation>
    <scope>IDENTIFICATION</scope>
</reference>
<protein>
    <submittedName>
        <fullName evidence="5">GOLGA2L5 domain-containing protein</fullName>
    </submittedName>
</protein>
<feature type="coiled-coil region" evidence="1">
    <location>
        <begin position="788"/>
        <end position="850"/>
    </location>
</feature>
<feature type="coiled-coil region" evidence="1">
    <location>
        <begin position="883"/>
        <end position="927"/>
    </location>
</feature>
<organism evidence="5">
    <name type="scientific">Echinostoma caproni</name>
    <dbReference type="NCBI Taxonomy" id="27848"/>
    <lineage>
        <taxon>Eukaryota</taxon>
        <taxon>Metazoa</taxon>
        <taxon>Spiralia</taxon>
        <taxon>Lophotrochozoa</taxon>
        <taxon>Platyhelminthes</taxon>
        <taxon>Trematoda</taxon>
        <taxon>Digenea</taxon>
        <taxon>Plagiorchiida</taxon>
        <taxon>Echinostomata</taxon>
        <taxon>Echinostomatoidea</taxon>
        <taxon>Echinostomatidae</taxon>
        <taxon>Echinostoma</taxon>
    </lineage>
</organism>
<dbReference type="OrthoDB" id="5989608at2759"/>
<proteinExistence type="predicted"/>
<feature type="coiled-coil region" evidence="1">
    <location>
        <begin position="583"/>
        <end position="715"/>
    </location>
</feature>
<dbReference type="Proteomes" id="UP000272942">
    <property type="component" value="Unassembled WGS sequence"/>
</dbReference>
<feature type="region of interest" description="Disordered" evidence="2">
    <location>
        <begin position="307"/>
        <end position="326"/>
    </location>
</feature>
<reference evidence="3 4" key="2">
    <citation type="submission" date="2018-11" db="EMBL/GenBank/DDBJ databases">
        <authorList>
            <consortium name="Pathogen Informatics"/>
        </authorList>
    </citation>
    <scope>NUCLEOTIDE SEQUENCE [LARGE SCALE GENOMIC DNA]</scope>
    <source>
        <strain evidence="3 4">Egypt</strain>
    </source>
</reference>